<dbReference type="InterPro" id="IPR002575">
    <property type="entry name" value="Aminoglycoside_PTrfase"/>
</dbReference>
<gene>
    <name evidence="2" type="ORF">A8V01_22625</name>
</gene>
<dbReference type="SUPFAM" id="SSF56112">
    <property type="entry name" value="Protein kinase-like (PK-like)"/>
    <property type="match status" value="1"/>
</dbReference>
<dbReference type="InterPro" id="IPR052898">
    <property type="entry name" value="ACAD10-like"/>
</dbReference>
<dbReference type="CDD" id="cd05154">
    <property type="entry name" value="ACAD10_11_N-like"/>
    <property type="match status" value="1"/>
</dbReference>
<sequence length="350" mass="38566">MTNPATVHKIEGDGGELDTRALDAWLGHHVSDYRGPLEVQRFSGGQSNPTYKLATAQRDYVLRRKPAGPIVQGAHAIEREARVMSALADTPVPVPRIYAICEDASIIGTPFYVMEMMAGRNFVDPALPGVAPEARRAIFDSQNATIASLHSISPASLGLDDYGRSGNYCERQIARWSKQYLGDPLAPRNADLDWLIDWLPKHIPASDEVAIVHGDFRLDNMIFDPVEPKVVAVLDWELSTLGHPLADFAYHLMTYRMPRLTIAGLAGQDLAKLGIPSEAEYLAAYCARTGRDAIPDLSFYLTFNLFRFAAIIHGIHGRLLRGNAASARAESLVEDLPIIAKIAREEAERK</sequence>
<accession>A0A2K2FYD2</accession>
<feature type="domain" description="Aminoglycoside phosphotransferase" evidence="1">
    <location>
        <begin position="38"/>
        <end position="260"/>
    </location>
</feature>
<dbReference type="PANTHER" id="PTHR47829">
    <property type="entry name" value="HYDROLASE, PUTATIVE (AFU_ORTHOLOGUE AFUA_1G12880)-RELATED"/>
    <property type="match status" value="1"/>
</dbReference>
<dbReference type="InterPro" id="IPR041726">
    <property type="entry name" value="ACAD10_11_N"/>
</dbReference>
<name>A0A2K2FYD2_9SPHN</name>
<dbReference type="Pfam" id="PF01636">
    <property type="entry name" value="APH"/>
    <property type="match status" value="1"/>
</dbReference>
<dbReference type="InterPro" id="IPR011009">
    <property type="entry name" value="Kinase-like_dom_sf"/>
</dbReference>
<reference evidence="2 3" key="1">
    <citation type="submission" date="2016-05" db="EMBL/GenBank/DDBJ databases">
        <title>Complete genome sequence of Novosphingobium guangzhouense SA925(T).</title>
        <authorList>
            <person name="Sha S."/>
        </authorList>
    </citation>
    <scope>NUCLEOTIDE SEQUENCE [LARGE SCALE GENOMIC DNA]</scope>
    <source>
        <strain evidence="2 3">SA925</strain>
    </source>
</reference>
<organism evidence="2 3">
    <name type="scientific">Novosphingobium guangzhouense</name>
    <dbReference type="NCBI Taxonomy" id="1850347"/>
    <lineage>
        <taxon>Bacteria</taxon>
        <taxon>Pseudomonadati</taxon>
        <taxon>Pseudomonadota</taxon>
        <taxon>Alphaproteobacteria</taxon>
        <taxon>Sphingomonadales</taxon>
        <taxon>Sphingomonadaceae</taxon>
        <taxon>Novosphingobium</taxon>
    </lineage>
</organism>
<evidence type="ECO:0000313" key="2">
    <source>
        <dbReference type="EMBL" id="PNU03754.1"/>
    </source>
</evidence>
<dbReference type="Gene3D" id="3.90.1200.10">
    <property type="match status" value="1"/>
</dbReference>
<dbReference type="Proteomes" id="UP000236327">
    <property type="component" value="Unassembled WGS sequence"/>
</dbReference>
<dbReference type="AlphaFoldDB" id="A0A2K2FYD2"/>
<comment type="caution">
    <text evidence="2">The sequence shown here is derived from an EMBL/GenBank/DDBJ whole genome shotgun (WGS) entry which is preliminary data.</text>
</comment>
<dbReference type="RefSeq" id="WP_103097069.1">
    <property type="nucleotide sequence ID" value="NZ_LYMM01000044.1"/>
</dbReference>
<dbReference type="GO" id="GO:0016740">
    <property type="term" value="F:transferase activity"/>
    <property type="evidence" value="ECO:0007669"/>
    <property type="project" value="UniProtKB-KW"/>
</dbReference>
<proteinExistence type="predicted"/>
<evidence type="ECO:0000259" key="1">
    <source>
        <dbReference type="Pfam" id="PF01636"/>
    </source>
</evidence>
<keyword evidence="2" id="KW-0808">Transferase</keyword>
<keyword evidence="3" id="KW-1185">Reference proteome</keyword>
<evidence type="ECO:0000313" key="3">
    <source>
        <dbReference type="Proteomes" id="UP000236327"/>
    </source>
</evidence>
<dbReference type="OrthoDB" id="3806873at2"/>
<dbReference type="Gene3D" id="3.30.200.20">
    <property type="entry name" value="Phosphorylase Kinase, domain 1"/>
    <property type="match status" value="1"/>
</dbReference>
<protein>
    <submittedName>
        <fullName evidence="2">Aminoglycoside phosphotransferase</fullName>
    </submittedName>
</protein>
<dbReference type="EMBL" id="LYMM01000044">
    <property type="protein sequence ID" value="PNU03754.1"/>
    <property type="molecule type" value="Genomic_DNA"/>
</dbReference>
<dbReference type="PANTHER" id="PTHR47829:SF3">
    <property type="entry name" value="AMINOGLYCOSIDE PHOSPHOTRANSFERASE DOMAIN-CONTAINING PROTEIN"/>
    <property type="match status" value="1"/>
</dbReference>